<dbReference type="EMBL" id="BJUB01000005">
    <property type="protein sequence ID" value="GEK21479.1"/>
    <property type="molecule type" value="Genomic_DNA"/>
</dbReference>
<dbReference type="OrthoDB" id="3787741at2"/>
<evidence type="ECO:0000256" key="1">
    <source>
        <dbReference type="SAM" id="Phobius"/>
    </source>
</evidence>
<feature type="transmembrane region" description="Helical" evidence="1">
    <location>
        <begin position="56"/>
        <end position="77"/>
    </location>
</feature>
<dbReference type="InterPro" id="IPR006976">
    <property type="entry name" value="VanZ-like"/>
</dbReference>
<reference evidence="3 4" key="1">
    <citation type="submission" date="2019-07" db="EMBL/GenBank/DDBJ databases">
        <title>Whole genome shotgun sequence of Cellulomonas xylanilytica NBRC 101102.</title>
        <authorList>
            <person name="Hosoyama A."/>
            <person name="Uohara A."/>
            <person name="Ohji S."/>
            <person name="Ichikawa N."/>
        </authorList>
    </citation>
    <scope>NUCLEOTIDE SEQUENCE [LARGE SCALE GENOMIC DNA]</scope>
    <source>
        <strain evidence="3 4">NBRC 101102</strain>
    </source>
</reference>
<evidence type="ECO:0000313" key="3">
    <source>
        <dbReference type="EMBL" id="GEK21479.1"/>
    </source>
</evidence>
<gene>
    <name evidence="3" type="ORF">CXY01_19990</name>
</gene>
<keyword evidence="4" id="KW-1185">Reference proteome</keyword>
<evidence type="ECO:0000313" key="4">
    <source>
        <dbReference type="Proteomes" id="UP000321118"/>
    </source>
</evidence>
<evidence type="ECO:0000259" key="2">
    <source>
        <dbReference type="Pfam" id="PF04892"/>
    </source>
</evidence>
<keyword evidence="1" id="KW-0472">Membrane</keyword>
<feature type="transmembrane region" description="Helical" evidence="1">
    <location>
        <begin position="84"/>
        <end position="104"/>
    </location>
</feature>
<dbReference type="PANTHER" id="PTHR28008:SF1">
    <property type="entry name" value="DOMAIN PROTEIN, PUTATIVE (AFU_ORTHOLOGUE AFUA_3G10980)-RELATED"/>
    <property type="match status" value="1"/>
</dbReference>
<dbReference type="Proteomes" id="UP000321118">
    <property type="component" value="Unassembled WGS sequence"/>
</dbReference>
<keyword evidence="1" id="KW-0812">Transmembrane</keyword>
<sequence>MRRQLRRWVVALLAVCCVAALVIVLSPWPLQRVSGGVTYHAIAALHERGVPSQVDYGLMEFLANIALFVPLGALGVVVLGPRRWWAVLAVSAALSITVELVQAVALPHRTASGWDVLANTVGAAVGLGLVAAVRRARSRRGRTASEISGSPVA</sequence>
<feature type="domain" description="VanZ-like" evidence="2">
    <location>
        <begin position="12"/>
        <end position="131"/>
    </location>
</feature>
<feature type="transmembrane region" description="Helical" evidence="1">
    <location>
        <begin position="116"/>
        <end position="133"/>
    </location>
</feature>
<accession>A0A510V3M5</accession>
<protein>
    <recommendedName>
        <fullName evidence="2">VanZ-like domain-containing protein</fullName>
    </recommendedName>
</protein>
<comment type="caution">
    <text evidence="3">The sequence shown here is derived from an EMBL/GenBank/DDBJ whole genome shotgun (WGS) entry which is preliminary data.</text>
</comment>
<dbReference type="Pfam" id="PF04892">
    <property type="entry name" value="VanZ"/>
    <property type="match status" value="1"/>
</dbReference>
<proteinExistence type="predicted"/>
<dbReference type="AlphaFoldDB" id="A0A510V3M5"/>
<name>A0A510V3M5_9CELL</name>
<dbReference type="PANTHER" id="PTHR28008">
    <property type="entry name" value="DOMAIN PROTEIN, PUTATIVE (AFU_ORTHOLOGUE AFUA_3G10980)-RELATED"/>
    <property type="match status" value="1"/>
</dbReference>
<organism evidence="3 4">
    <name type="scientific">Cellulomonas xylanilytica</name>
    <dbReference type="NCBI Taxonomy" id="233583"/>
    <lineage>
        <taxon>Bacteria</taxon>
        <taxon>Bacillati</taxon>
        <taxon>Actinomycetota</taxon>
        <taxon>Actinomycetes</taxon>
        <taxon>Micrococcales</taxon>
        <taxon>Cellulomonadaceae</taxon>
        <taxon>Cellulomonas</taxon>
    </lineage>
</organism>
<keyword evidence="1" id="KW-1133">Transmembrane helix</keyword>
<dbReference type="RefSeq" id="WP_146927271.1">
    <property type="nucleotide sequence ID" value="NZ_BJUB01000005.1"/>
</dbReference>